<dbReference type="GO" id="GO:0033194">
    <property type="term" value="P:response to hydroperoxide"/>
    <property type="evidence" value="ECO:0007669"/>
    <property type="project" value="TreeGrafter"/>
</dbReference>
<evidence type="ECO:0000256" key="1">
    <source>
        <dbReference type="HAMAP-Rule" id="MF_00652"/>
    </source>
</evidence>
<reference evidence="2" key="2">
    <citation type="submission" date="2021-04" db="EMBL/GenBank/DDBJ databases">
        <authorList>
            <person name="Gilroy R."/>
        </authorList>
    </citation>
    <scope>NUCLEOTIDE SEQUENCE</scope>
    <source>
        <strain evidence="2">A6-441</strain>
    </source>
</reference>
<reference evidence="2" key="1">
    <citation type="journal article" date="2021" name="PeerJ">
        <title>Extensive microbial diversity within the chicken gut microbiome revealed by metagenomics and culture.</title>
        <authorList>
            <person name="Gilroy R."/>
            <person name="Ravi A."/>
            <person name="Getino M."/>
            <person name="Pursley I."/>
            <person name="Horton D.L."/>
            <person name="Alikhan N.F."/>
            <person name="Baker D."/>
            <person name="Gharbi K."/>
            <person name="Hall N."/>
            <person name="Watson M."/>
            <person name="Adriaenssens E.M."/>
            <person name="Foster-Nyarko E."/>
            <person name="Jarju S."/>
            <person name="Secka A."/>
            <person name="Antonio M."/>
            <person name="Oren A."/>
            <person name="Chaudhuri R.R."/>
            <person name="La Ragione R."/>
            <person name="Hildebrand F."/>
            <person name="Pallen M.J."/>
        </authorList>
    </citation>
    <scope>NUCLEOTIDE SEQUENCE</scope>
    <source>
        <strain evidence="2">A6-441</strain>
    </source>
</reference>
<proteinExistence type="inferred from homology"/>
<organism evidence="2 3">
    <name type="scientific">Candidatus Fusobacterium pullicola</name>
    <dbReference type="NCBI Taxonomy" id="2838601"/>
    <lineage>
        <taxon>Bacteria</taxon>
        <taxon>Fusobacteriati</taxon>
        <taxon>Fusobacteriota</taxon>
        <taxon>Fusobacteriia</taxon>
        <taxon>Fusobacteriales</taxon>
        <taxon>Fusobacteriaceae</taxon>
        <taxon>Fusobacterium</taxon>
    </lineage>
</organism>
<comment type="similarity">
    <text evidence="1">Belongs to the UPF0246 family.</text>
</comment>
<dbReference type="PANTHER" id="PTHR30283">
    <property type="entry name" value="PEROXIDE STRESS RESPONSE PROTEIN YAAA"/>
    <property type="match status" value="1"/>
</dbReference>
<dbReference type="EMBL" id="JAHLFN010000012">
    <property type="protein sequence ID" value="MBU3841604.1"/>
    <property type="molecule type" value="Genomic_DNA"/>
</dbReference>
<dbReference type="InterPro" id="IPR005583">
    <property type="entry name" value="YaaA"/>
</dbReference>
<accession>A0A9E2KXH0</accession>
<evidence type="ECO:0000313" key="2">
    <source>
        <dbReference type="EMBL" id="MBU3841604.1"/>
    </source>
</evidence>
<dbReference type="Pfam" id="PF03883">
    <property type="entry name" value="H2O2_YaaD"/>
    <property type="match status" value="1"/>
</dbReference>
<dbReference type="Proteomes" id="UP000724657">
    <property type="component" value="Unassembled WGS sequence"/>
</dbReference>
<dbReference type="HAMAP" id="MF_00652">
    <property type="entry name" value="UPF0246"/>
    <property type="match status" value="1"/>
</dbReference>
<dbReference type="AlphaFoldDB" id="A0A9E2KXH0"/>
<sequence length="240" mass="28478">MKMIFSPSKTMKYKNINFKVTKAIEFSNHTETLIKKLKTFSIEEVGSFFKLKGKLLEETYSNIQNFEILSECEALSLYEGVTFRQLEIEKFTDKEIEYLNKNLFIFSALYGVISPNTKIKPYRLDMTINILEESMYKFWSKDINNFLENYSTEIFINLASKEFSKILDYKKFKVIDIEFRQKIDEKLKNISTEGKKARGMMLNYMTLNSIEDIEKIKKFSEDGYRFSPENSTENKLFFIK</sequence>
<comment type="caution">
    <text evidence="2">The sequence shown here is derived from an EMBL/GenBank/DDBJ whole genome shotgun (WGS) entry which is preliminary data.</text>
</comment>
<dbReference type="GO" id="GO:0005829">
    <property type="term" value="C:cytosol"/>
    <property type="evidence" value="ECO:0007669"/>
    <property type="project" value="TreeGrafter"/>
</dbReference>
<gene>
    <name evidence="2" type="ORF">IAA47_01160</name>
</gene>
<protein>
    <recommendedName>
        <fullName evidence="1">UPF0246 protein IAA47_01160</fullName>
    </recommendedName>
</protein>
<dbReference type="PANTHER" id="PTHR30283:SF4">
    <property type="entry name" value="PEROXIDE STRESS RESISTANCE PROTEIN YAAA"/>
    <property type="match status" value="1"/>
</dbReference>
<name>A0A9E2KXH0_9FUSO</name>
<evidence type="ECO:0000313" key="3">
    <source>
        <dbReference type="Proteomes" id="UP000724657"/>
    </source>
</evidence>